<evidence type="ECO:0008006" key="2">
    <source>
        <dbReference type="Google" id="ProtNLM"/>
    </source>
</evidence>
<gene>
    <name evidence="1" type="ORF">VVAX_03466</name>
</gene>
<name>A0A679JHV3_VARPD</name>
<accession>A0A679JHV3</accession>
<dbReference type="EMBL" id="LR743507">
    <property type="protein sequence ID" value="CAA2105867.1"/>
    <property type="molecule type" value="Genomic_DNA"/>
</dbReference>
<proteinExistence type="predicted"/>
<protein>
    <recommendedName>
        <fullName evidence="2">GIY-YIG domain-containing protein</fullName>
    </recommendedName>
</protein>
<sequence length="156" mass="18121">MTSGNFYDSVERHFTTFDVQITGHSADAYLRAFTCVEAERRKGVVYLFRSEREVPRLVGSSDILYIGQTKNSFQRRYQQWAAHHATIKRNEHTLAGYGPIRLSTCDYRVFGESLLAAENQLLWWYYANHFEYPPFNYTRAKNPGKVKPKAMPQEAA</sequence>
<dbReference type="AlphaFoldDB" id="A0A679JHV3"/>
<reference evidence="1" key="1">
    <citation type="submission" date="2019-12" db="EMBL/GenBank/DDBJ databases">
        <authorList>
            <person name="Cremers G."/>
        </authorList>
    </citation>
    <scope>NUCLEOTIDE SEQUENCE</scope>
    <source>
        <strain evidence="1">Vvax</strain>
    </source>
</reference>
<evidence type="ECO:0000313" key="1">
    <source>
        <dbReference type="EMBL" id="CAA2105867.1"/>
    </source>
</evidence>
<organism evidence="1">
    <name type="scientific">Variovorax paradoxus</name>
    <dbReference type="NCBI Taxonomy" id="34073"/>
    <lineage>
        <taxon>Bacteria</taxon>
        <taxon>Pseudomonadati</taxon>
        <taxon>Pseudomonadota</taxon>
        <taxon>Betaproteobacteria</taxon>
        <taxon>Burkholderiales</taxon>
        <taxon>Comamonadaceae</taxon>
        <taxon>Variovorax</taxon>
    </lineage>
</organism>